<keyword evidence="2" id="KW-1185">Reference proteome</keyword>
<proteinExistence type="predicted"/>
<evidence type="ECO:0000313" key="1">
    <source>
        <dbReference type="EMBL" id="KAJ4352262.1"/>
    </source>
</evidence>
<organism evidence="1 2">
    <name type="scientific">Didymosphaeria variabile</name>
    <dbReference type="NCBI Taxonomy" id="1932322"/>
    <lineage>
        <taxon>Eukaryota</taxon>
        <taxon>Fungi</taxon>
        <taxon>Dikarya</taxon>
        <taxon>Ascomycota</taxon>
        <taxon>Pezizomycotina</taxon>
        <taxon>Dothideomycetes</taxon>
        <taxon>Pleosporomycetidae</taxon>
        <taxon>Pleosporales</taxon>
        <taxon>Massarineae</taxon>
        <taxon>Didymosphaeriaceae</taxon>
        <taxon>Didymosphaeria</taxon>
    </lineage>
</organism>
<dbReference type="Proteomes" id="UP001140513">
    <property type="component" value="Unassembled WGS sequence"/>
</dbReference>
<dbReference type="EMBL" id="JAPEUX010000005">
    <property type="protein sequence ID" value="KAJ4352262.1"/>
    <property type="molecule type" value="Genomic_DNA"/>
</dbReference>
<protein>
    <submittedName>
        <fullName evidence="1">Uncharacterized protein</fullName>
    </submittedName>
</protein>
<evidence type="ECO:0000313" key="2">
    <source>
        <dbReference type="Proteomes" id="UP001140513"/>
    </source>
</evidence>
<gene>
    <name evidence="1" type="ORF">N0V89_007609</name>
</gene>
<dbReference type="RefSeq" id="XP_056070618.1">
    <property type="nucleotide sequence ID" value="XM_056216371.1"/>
</dbReference>
<dbReference type="GeneID" id="80911139"/>
<sequence>MARPLVTAAMNTPVFVNWLATSGIRRAFNSASAAWYFYASAPRRICFLLLGDPDESDSEVVSEVGRSGHRQLVDMVSVQHQIGNSSAARNDDAQYPPQLVASGGEDVVMGEAQGDTGASGKRKKDLEEFAGYEQDHLAKKQRLESDYDGIGSDTRVGQDGTLMYKCTGVTGKGLPCSRWSRSAQGSPPVYHCCQKHEEQWNNRQELLVGDEE</sequence>
<comment type="caution">
    <text evidence="1">The sequence shown here is derived from an EMBL/GenBank/DDBJ whole genome shotgun (WGS) entry which is preliminary data.</text>
</comment>
<name>A0A9W8XJY4_9PLEO</name>
<dbReference type="AlphaFoldDB" id="A0A9W8XJY4"/>
<accession>A0A9W8XJY4</accession>
<reference evidence="1" key="1">
    <citation type="submission" date="2022-10" db="EMBL/GenBank/DDBJ databases">
        <title>Tapping the CABI collections for fungal endophytes: first genome assemblies for Collariella, Neodidymelliopsis, Ascochyta clinopodiicola, Didymella pomorum, Didymosphaeria variabile, Neocosmospora piperis and Neocucurbitaria cava.</title>
        <authorList>
            <person name="Hill R."/>
        </authorList>
    </citation>
    <scope>NUCLEOTIDE SEQUENCE</scope>
    <source>
        <strain evidence="1">IMI 356815</strain>
    </source>
</reference>